<dbReference type="PANTHER" id="PTHR33383:SF1">
    <property type="entry name" value="MEMBRANE PROTEIN INSERTION EFFICIENCY FACTOR-RELATED"/>
    <property type="match status" value="1"/>
</dbReference>
<feature type="compositionally biased region" description="Polar residues" evidence="2">
    <location>
        <begin position="82"/>
        <end position="91"/>
    </location>
</feature>
<dbReference type="SMART" id="SM01234">
    <property type="entry name" value="Haemolytic"/>
    <property type="match status" value="1"/>
</dbReference>
<dbReference type="Proteomes" id="UP000277424">
    <property type="component" value="Unassembled WGS sequence"/>
</dbReference>
<dbReference type="RefSeq" id="WP_008943035.1">
    <property type="nucleotide sequence ID" value="NZ_RBIG01000003.1"/>
</dbReference>
<dbReference type="EMBL" id="RBIG01000003">
    <property type="protein sequence ID" value="RKQ68765.1"/>
    <property type="molecule type" value="Genomic_DNA"/>
</dbReference>
<organism evidence="3 4">
    <name type="scientific">Oceanibaculum indicum</name>
    <dbReference type="NCBI Taxonomy" id="526216"/>
    <lineage>
        <taxon>Bacteria</taxon>
        <taxon>Pseudomonadati</taxon>
        <taxon>Pseudomonadota</taxon>
        <taxon>Alphaproteobacteria</taxon>
        <taxon>Rhodospirillales</taxon>
        <taxon>Oceanibaculaceae</taxon>
        <taxon>Oceanibaculum</taxon>
    </lineage>
</organism>
<comment type="similarity">
    <text evidence="1">Belongs to the UPF0161 family.</text>
</comment>
<comment type="caution">
    <text evidence="3">The sequence shown here is derived from an EMBL/GenBank/DDBJ whole genome shotgun (WGS) entry which is preliminary data.</text>
</comment>
<protein>
    <recommendedName>
        <fullName evidence="1">Putative membrane protein insertion efficiency factor</fullName>
    </recommendedName>
</protein>
<evidence type="ECO:0000256" key="2">
    <source>
        <dbReference type="SAM" id="MobiDB-lite"/>
    </source>
</evidence>
<proteinExistence type="inferred from homology"/>
<dbReference type="InterPro" id="IPR002696">
    <property type="entry name" value="Membr_insert_effic_factor_YidD"/>
</dbReference>
<dbReference type="HAMAP" id="MF_00386">
    <property type="entry name" value="UPF0161_YidD"/>
    <property type="match status" value="1"/>
</dbReference>
<dbReference type="Pfam" id="PF01809">
    <property type="entry name" value="YidD"/>
    <property type="match status" value="1"/>
</dbReference>
<dbReference type="NCBIfam" id="TIGR00278">
    <property type="entry name" value="membrane protein insertion efficiency factor YidD"/>
    <property type="match status" value="1"/>
</dbReference>
<dbReference type="AlphaFoldDB" id="A0A420WCT8"/>
<name>A0A420WCT8_9PROT</name>
<comment type="subcellular location">
    <subcellularLocation>
        <location evidence="1">Cell membrane</location>
        <topology evidence="1">Peripheral membrane protein</topology>
        <orientation evidence="1">Cytoplasmic side</orientation>
    </subcellularLocation>
</comment>
<feature type="region of interest" description="Disordered" evidence="2">
    <location>
        <begin position="71"/>
        <end position="105"/>
    </location>
</feature>
<evidence type="ECO:0000256" key="1">
    <source>
        <dbReference type="HAMAP-Rule" id="MF_00386"/>
    </source>
</evidence>
<evidence type="ECO:0000313" key="4">
    <source>
        <dbReference type="Proteomes" id="UP000277424"/>
    </source>
</evidence>
<dbReference type="PANTHER" id="PTHR33383">
    <property type="entry name" value="MEMBRANE PROTEIN INSERTION EFFICIENCY FACTOR-RELATED"/>
    <property type="match status" value="1"/>
</dbReference>
<sequence>MSPLVHILRLPIHLYRYGISPLLGVNCRFAPSCSEYALEALATHGALKGGYLAARRILRCHPWGGSGYDPVPSAGAAGQDGKTATNSCTHPSHTRAHGGHETVTG</sequence>
<keyword evidence="1" id="KW-1003">Cell membrane</keyword>
<comment type="function">
    <text evidence="1">Could be involved in insertion of integral membrane proteins into the membrane.</text>
</comment>
<keyword evidence="1" id="KW-0472">Membrane</keyword>
<accession>A0A420WCT8</accession>
<reference evidence="3 4" key="1">
    <citation type="submission" date="2018-10" db="EMBL/GenBank/DDBJ databases">
        <title>Comparative analysis of microorganisms from saline springs in Andes Mountain Range, Colombia.</title>
        <authorList>
            <person name="Rubin E."/>
        </authorList>
    </citation>
    <scope>NUCLEOTIDE SEQUENCE [LARGE SCALE GENOMIC DNA]</scope>
    <source>
        <strain evidence="3 4">USBA 36</strain>
    </source>
</reference>
<dbReference type="GO" id="GO:0005886">
    <property type="term" value="C:plasma membrane"/>
    <property type="evidence" value="ECO:0007669"/>
    <property type="project" value="UniProtKB-SubCell"/>
</dbReference>
<gene>
    <name evidence="3" type="ORF">BCL74_3248</name>
</gene>
<evidence type="ECO:0000313" key="3">
    <source>
        <dbReference type="EMBL" id="RKQ68765.1"/>
    </source>
</evidence>
<dbReference type="OrthoDB" id="9801753at2"/>